<evidence type="ECO:0000313" key="1">
    <source>
        <dbReference type="EMBL" id="KAG5631625.1"/>
    </source>
</evidence>
<proteinExistence type="predicted"/>
<organism evidence="1 2">
    <name type="scientific">Solanum commersonii</name>
    <name type="common">Commerson's wild potato</name>
    <name type="synonym">Commerson's nightshade</name>
    <dbReference type="NCBI Taxonomy" id="4109"/>
    <lineage>
        <taxon>Eukaryota</taxon>
        <taxon>Viridiplantae</taxon>
        <taxon>Streptophyta</taxon>
        <taxon>Embryophyta</taxon>
        <taxon>Tracheophyta</taxon>
        <taxon>Spermatophyta</taxon>
        <taxon>Magnoliopsida</taxon>
        <taxon>eudicotyledons</taxon>
        <taxon>Gunneridae</taxon>
        <taxon>Pentapetalae</taxon>
        <taxon>asterids</taxon>
        <taxon>lamiids</taxon>
        <taxon>Solanales</taxon>
        <taxon>Solanaceae</taxon>
        <taxon>Solanoideae</taxon>
        <taxon>Solaneae</taxon>
        <taxon>Solanum</taxon>
    </lineage>
</organism>
<reference evidence="1 2" key="1">
    <citation type="submission" date="2020-09" db="EMBL/GenBank/DDBJ databases">
        <title>De no assembly of potato wild relative species, Solanum commersonii.</title>
        <authorList>
            <person name="Cho K."/>
        </authorList>
    </citation>
    <scope>NUCLEOTIDE SEQUENCE [LARGE SCALE GENOMIC DNA]</scope>
    <source>
        <strain evidence="1">LZ3.2</strain>
        <tissue evidence="1">Leaf</tissue>
    </source>
</reference>
<dbReference type="EMBL" id="JACXVP010000001">
    <property type="protein sequence ID" value="KAG5631625.1"/>
    <property type="molecule type" value="Genomic_DNA"/>
</dbReference>
<comment type="caution">
    <text evidence="1">The sequence shown here is derived from an EMBL/GenBank/DDBJ whole genome shotgun (WGS) entry which is preliminary data.</text>
</comment>
<keyword evidence="2" id="KW-1185">Reference proteome</keyword>
<evidence type="ECO:0000313" key="2">
    <source>
        <dbReference type="Proteomes" id="UP000824120"/>
    </source>
</evidence>
<name>A0A9J6B4K2_SOLCO</name>
<protein>
    <submittedName>
        <fullName evidence="1">Uncharacterized protein</fullName>
    </submittedName>
</protein>
<accession>A0A9J6B4K2</accession>
<sequence length="62" mass="7280">MIPSPIVITYSIDLQCSICSHQRFRRHLATNGDGTESWWKHRTLMLLALLMYIFSWLGHETC</sequence>
<dbReference type="Proteomes" id="UP000824120">
    <property type="component" value="Chromosome 1"/>
</dbReference>
<dbReference type="AlphaFoldDB" id="A0A9J6B4K2"/>
<gene>
    <name evidence="1" type="ORF">H5410_003342</name>
</gene>